<protein>
    <recommendedName>
        <fullName evidence="4">Lipoprotein</fullName>
    </recommendedName>
</protein>
<reference evidence="3" key="1">
    <citation type="journal article" date="2019" name="Int. J. Syst. Evol. Microbiol.">
        <title>The Global Catalogue of Microorganisms (GCM) 10K type strain sequencing project: providing services to taxonomists for standard genome sequencing and annotation.</title>
        <authorList>
            <consortium name="The Broad Institute Genomics Platform"/>
            <consortium name="The Broad Institute Genome Sequencing Center for Infectious Disease"/>
            <person name="Wu L."/>
            <person name="Ma J."/>
        </authorList>
    </citation>
    <scope>NUCLEOTIDE SEQUENCE [LARGE SCALE GENOMIC DNA]</scope>
    <source>
        <strain evidence="3">JCM 15614</strain>
    </source>
</reference>
<evidence type="ECO:0000313" key="3">
    <source>
        <dbReference type="Proteomes" id="UP001499924"/>
    </source>
</evidence>
<feature type="chain" id="PRO_5046219704" description="Lipoprotein" evidence="1">
    <location>
        <begin position="24"/>
        <end position="252"/>
    </location>
</feature>
<keyword evidence="1" id="KW-0732">Signal</keyword>
<evidence type="ECO:0008006" key="4">
    <source>
        <dbReference type="Google" id="ProtNLM"/>
    </source>
</evidence>
<evidence type="ECO:0000313" key="2">
    <source>
        <dbReference type="EMBL" id="GAA3158120.1"/>
    </source>
</evidence>
<evidence type="ECO:0000256" key="1">
    <source>
        <dbReference type="SAM" id="SignalP"/>
    </source>
</evidence>
<accession>A0ABP6NVU7</accession>
<dbReference type="EMBL" id="BAAAVV010000001">
    <property type="protein sequence ID" value="GAA3158120.1"/>
    <property type="molecule type" value="Genomic_DNA"/>
</dbReference>
<proteinExistence type="predicted"/>
<feature type="signal peptide" evidence="1">
    <location>
        <begin position="1"/>
        <end position="23"/>
    </location>
</feature>
<keyword evidence="3" id="KW-1185">Reference proteome</keyword>
<dbReference type="PROSITE" id="PS51257">
    <property type="entry name" value="PROKAR_LIPOPROTEIN"/>
    <property type="match status" value="1"/>
</dbReference>
<organism evidence="2 3">
    <name type="scientific">Blastococcus jejuensis</name>
    <dbReference type="NCBI Taxonomy" id="351224"/>
    <lineage>
        <taxon>Bacteria</taxon>
        <taxon>Bacillati</taxon>
        <taxon>Actinomycetota</taxon>
        <taxon>Actinomycetes</taxon>
        <taxon>Geodermatophilales</taxon>
        <taxon>Geodermatophilaceae</taxon>
        <taxon>Blastococcus</taxon>
    </lineage>
</organism>
<gene>
    <name evidence="2" type="ORF">GCM10010531_06900</name>
</gene>
<name>A0ABP6NVU7_9ACTN</name>
<dbReference type="RefSeq" id="WP_344687118.1">
    <property type="nucleotide sequence ID" value="NZ_BAAAVV010000001.1"/>
</dbReference>
<sequence length="252" mass="26606">MRARTDRSRAAAAVLLVAGAALAGCGADPAPIADAGLPQGDEAVDLDPADFTVDITNRWWPMAPGDRWVYQETDGEGGVARVEVSVLDETYTVASGIEARVVHDVVSQDGVVVEDTLDWYAQDADGNVWYLGEQTAEYENGQVVSTEGSWEAGVDGAQPGIAVPADPRPGVAYRQEYLADEAEDAAVVLSTDEQVQTATGTYTGVLMTRETTPLEPDVAELKFYAPGVGQVLTVQISGGSGREDLVETTRTG</sequence>
<comment type="caution">
    <text evidence="2">The sequence shown here is derived from an EMBL/GenBank/DDBJ whole genome shotgun (WGS) entry which is preliminary data.</text>
</comment>
<dbReference type="Proteomes" id="UP001499924">
    <property type="component" value="Unassembled WGS sequence"/>
</dbReference>